<name>A0A8H8CNZ5_PSICU</name>
<gene>
    <name evidence="3" type="ORF">JR316_000104</name>
</gene>
<evidence type="ECO:0000313" key="3">
    <source>
        <dbReference type="EMBL" id="KAG5173447.1"/>
    </source>
</evidence>
<dbReference type="OrthoDB" id="2322499at2759"/>
<dbReference type="SUPFAM" id="SSF57863">
    <property type="entry name" value="ArfGap/RecO-like zinc finger"/>
    <property type="match status" value="1"/>
</dbReference>
<accession>A0A8H8CNZ5</accession>
<dbReference type="Pfam" id="PF00646">
    <property type="entry name" value="F-box"/>
    <property type="match status" value="1"/>
</dbReference>
<sequence>MLTSSSQSKTQTTLRNASGGKRKIDDYFPKRRLDATQSPSQATAASVTPKPTSITADDGSAAANQPAAKRVKREETVGEKKTKLRQNSRAKLRMFPLFPFDVILEIFSHLVPLDLLHLSRTTKDLRAIIMHRSSAAVWRSAMASVRGMPLCPEDVSIPSWAHLVFDTYCQNCLAPNVRYVNFELRVRICTKCSKLFSAGELDLAKDEFHKILHGVLMFSTWNSREDMTCTVKEKEEFIEKYNTMPQHERHQLIETKRAAKRCHKKLACQWNDWFEERTESRLAKIFSIRLYRSNVIRKKLRELGYSSELFFLDQLSIGICAIRPLPDHEPLDDLPDVRKPQPLTEKGWERIKPRLIKHMEKTRVLVNSNNQLRLVQKREALLHNAYVCWRRTPDVLAAYPPDMFLPGVADILASPPFCEFIQNGRQTQEEDFDHERATDLIKAHYPLLMTKWRKEKVGKLFEDLISSRSFVCDFLAEYITLPYISMERKLHYLERAICVFRCNDFSVHYAYNTKRFKDDGIWDEGSPRHLWDVNEDHEPCLWYPHFLFHPCTTMAHDDWYDREKPALSMENEYKRNMVRVPWDSDKLKFDETASKIVRQLLKTAGLPITTTTEEMDDLDHRFVCLKCTFGAKCNGSRVVRVWSWRDAVQHSMKAHFGSSIVTWECLSPEDAQIARKLQIAEGNKRGYLDYPANRSSKRWRCMCCRDTPSDVGRMRLSRMKNHFLSNPFDHPEFELDREDELYYEALDYCPRKLPPVRMAPAAQTP</sequence>
<dbReference type="EMBL" id="JAFIQS010000001">
    <property type="protein sequence ID" value="KAG5173447.1"/>
    <property type="molecule type" value="Genomic_DNA"/>
</dbReference>
<feature type="domain" description="F-box" evidence="2">
    <location>
        <begin position="92"/>
        <end position="141"/>
    </location>
</feature>
<feature type="compositionally biased region" description="Basic and acidic residues" evidence="1">
    <location>
        <begin position="72"/>
        <end position="81"/>
    </location>
</feature>
<evidence type="ECO:0000259" key="2">
    <source>
        <dbReference type="PROSITE" id="PS50181"/>
    </source>
</evidence>
<feature type="compositionally biased region" description="Low complexity" evidence="1">
    <location>
        <begin position="1"/>
        <end position="13"/>
    </location>
</feature>
<dbReference type="PROSITE" id="PS50181">
    <property type="entry name" value="FBOX"/>
    <property type="match status" value="1"/>
</dbReference>
<reference evidence="3" key="1">
    <citation type="submission" date="2021-02" db="EMBL/GenBank/DDBJ databases">
        <title>Psilocybe cubensis genome.</title>
        <authorList>
            <person name="Mckernan K.J."/>
            <person name="Crawford S."/>
            <person name="Trippe A."/>
            <person name="Kane L.T."/>
            <person name="Mclaughlin S."/>
        </authorList>
    </citation>
    <scope>NUCLEOTIDE SEQUENCE [LARGE SCALE GENOMIC DNA]</scope>
    <source>
        <strain evidence="3">MGC-MH-2018</strain>
    </source>
</reference>
<dbReference type="InterPro" id="IPR037278">
    <property type="entry name" value="ARFGAP/RecO"/>
</dbReference>
<feature type="region of interest" description="Disordered" evidence="1">
    <location>
        <begin position="1"/>
        <end position="83"/>
    </location>
</feature>
<dbReference type="AlphaFoldDB" id="A0A8H8CNZ5"/>
<evidence type="ECO:0000256" key="1">
    <source>
        <dbReference type="SAM" id="MobiDB-lite"/>
    </source>
</evidence>
<comment type="caution">
    <text evidence="3">The sequence shown here is derived from an EMBL/GenBank/DDBJ whole genome shotgun (WGS) entry which is preliminary data.</text>
</comment>
<dbReference type="CDD" id="cd09917">
    <property type="entry name" value="F-box_SF"/>
    <property type="match status" value="1"/>
</dbReference>
<proteinExistence type="predicted"/>
<dbReference type="InterPro" id="IPR001810">
    <property type="entry name" value="F-box_dom"/>
</dbReference>
<protein>
    <recommendedName>
        <fullName evidence="2">F-box domain-containing protein</fullName>
    </recommendedName>
</protein>
<feature type="compositionally biased region" description="Basic and acidic residues" evidence="1">
    <location>
        <begin position="22"/>
        <end position="34"/>
    </location>
</feature>
<organism evidence="3">
    <name type="scientific">Psilocybe cubensis</name>
    <name type="common">Psychedelic mushroom</name>
    <name type="synonym">Stropharia cubensis</name>
    <dbReference type="NCBI Taxonomy" id="181762"/>
    <lineage>
        <taxon>Eukaryota</taxon>
        <taxon>Fungi</taxon>
        <taxon>Dikarya</taxon>
        <taxon>Basidiomycota</taxon>
        <taxon>Agaricomycotina</taxon>
        <taxon>Agaricomycetes</taxon>
        <taxon>Agaricomycetidae</taxon>
        <taxon>Agaricales</taxon>
        <taxon>Agaricineae</taxon>
        <taxon>Strophariaceae</taxon>
        <taxon>Psilocybe</taxon>
    </lineage>
</organism>
<feature type="compositionally biased region" description="Low complexity" evidence="1">
    <location>
        <begin position="35"/>
        <end position="49"/>
    </location>
</feature>
<dbReference type="InterPro" id="IPR036047">
    <property type="entry name" value="F-box-like_dom_sf"/>
</dbReference>
<dbReference type="SUPFAM" id="SSF81383">
    <property type="entry name" value="F-box domain"/>
    <property type="match status" value="1"/>
</dbReference>